<evidence type="ECO:0000313" key="3">
    <source>
        <dbReference type="Proteomes" id="UP001302602"/>
    </source>
</evidence>
<protein>
    <submittedName>
        <fullName evidence="2">Phospholipase D/nuclease</fullName>
    </submittedName>
</protein>
<dbReference type="Proteomes" id="UP001302602">
    <property type="component" value="Unassembled WGS sequence"/>
</dbReference>
<reference evidence="2" key="1">
    <citation type="journal article" date="2023" name="Mol. Phylogenet. Evol.">
        <title>Genome-scale phylogeny and comparative genomics of the fungal order Sordariales.</title>
        <authorList>
            <person name="Hensen N."/>
            <person name="Bonometti L."/>
            <person name="Westerberg I."/>
            <person name="Brannstrom I.O."/>
            <person name="Guillou S."/>
            <person name="Cros-Aarteil S."/>
            <person name="Calhoun S."/>
            <person name="Haridas S."/>
            <person name="Kuo A."/>
            <person name="Mondo S."/>
            <person name="Pangilinan J."/>
            <person name="Riley R."/>
            <person name="LaButti K."/>
            <person name="Andreopoulos B."/>
            <person name="Lipzen A."/>
            <person name="Chen C."/>
            <person name="Yan M."/>
            <person name="Daum C."/>
            <person name="Ng V."/>
            <person name="Clum A."/>
            <person name="Steindorff A."/>
            <person name="Ohm R.A."/>
            <person name="Martin F."/>
            <person name="Silar P."/>
            <person name="Natvig D.O."/>
            <person name="Lalanne C."/>
            <person name="Gautier V."/>
            <person name="Ament-Velasquez S.L."/>
            <person name="Kruys A."/>
            <person name="Hutchinson M.I."/>
            <person name="Powell A.J."/>
            <person name="Barry K."/>
            <person name="Miller A.N."/>
            <person name="Grigoriev I.V."/>
            <person name="Debuchy R."/>
            <person name="Gladieux P."/>
            <person name="Hiltunen Thoren M."/>
            <person name="Johannesson H."/>
        </authorList>
    </citation>
    <scope>NUCLEOTIDE SEQUENCE</scope>
    <source>
        <strain evidence="2">CBS 731.68</strain>
    </source>
</reference>
<dbReference type="AlphaFoldDB" id="A0AAN6TVG2"/>
<feature type="domain" description="PLD phosphodiesterase" evidence="1">
    <location>
        <begin position="178"/>
        <end position="205"/>
    </location>
</feature>
<dbReference type="SUPFAM" id="SSF56024">
    <property type="entry name" value="Phospholipase D/nuclease"/>
    <property type="match status" value="2"/>
</dbReference>
<dbReference type="PANTHER" id="PTHR21248:SF11">
    <property type="entry name" value="PLD PHOSPHODIESTERASE DOMAIN-CONTAINING PROTEIN"/>
    <property type="match status" value="1"/>
</dbReference>
<dbReference type="InterPro" id="IPR001736">
    <property type="entry name" value="PLipase_D/transphosphatidylase"/>
</dbReference>
<dbReference type="Gene3D" id="3.30.870.10">
    <property type="entry name" value="Endonuclease Chain A"/>
    <property type="match status" value="2"/>
</dbReference>
<comment type="caution">
    <text evidence="2">The sequence shown here is derived from an EMBL/GenBank/DDBJ whole genome shotgun (WGS) entry which is preliminary data.</text>
</comment>
<dbReference type="RefSeq" id="XP_062644711.1">
    <property type="nucleotide sequence ID" value="XM_062789338.1"/>
</dbReference>
<dbReference type="GO" id="GO:0032049">
    <property type="term" value="P:cardiolipin biosynthetic process"/>
    <property type="evidence" value="ECO:0007669"/>
    <property type="project" value="UniProtKB-ARBA"/>
</dbReference>
<dbReference type="InterPro" id="IPR025202">
    <property type="entry name" value="PLD-like_dom"/>
</dbReference>
<name>A0AAN6TVG2_9PEZI</name>
<feature type="domain" description="PLD phosphodiesterase" evidence="1">
    <location>
        <begin position="441"/>
        <end position="463"/>
    </location>
</feature>
<organism evidence="2 3">
    <name type="scientific">Parathielavia appendiculata</name>
    <dbReference type="NCBI Taxonomy" id="2587402"/>
    <lineage>
        <taxon>Eukaryota</taxon>
        <taxon>Fungi</taxon>
        <taxon>Dikarya</taxon>
        <taxon>Ascomycota</taxon>
        <taxon>Pezizomycotina</taxon>
        <taxon>Sordariomycetes</taxon>
        <taxon>Sordariomycetidae</taxon>
        <taxon>Sordariales</taxon>
        <taxon>Chaetomiaceae</taxon>
        <taxon>Parathielavia</taxon>
    </lineage>
</organism>
<evidence type="ECO:0000259" key="1">
    <source>
        <dbReference type="PROSITE" id="PS50035"/>
    </source>
</evidence>
<dbReference type="PROSITE" id="PS50035">
    <property type="entry name" value="PLD"/>
    <property type="match status" value="2"/>
</dbReference>
<dbReference type="CDD" id="cd00138">
    <property type="entry name" value="PLDc_SF"/>
    <property type="match status" value="1"/>
</dbReference>
<sequence length="505" mass="55986">MSYPQSFAQEFLRRLEAAPSSRDDIPRYKTHYVSERQLLVTSSQPAGFQLGTGASIFTGSLIPAIVSAQHEVIFVTCFWAPSKALKALCDALSKLAAHRLAAIKEGRDLRRGANAIPPLEVRICLSSRSLLQKLLHPQSRDGYTYPPSSWPEKLGLPDAALLGAAGIHVRVKSLFFLPFSVMHPKFVIIDRQRAFLPSCNVSWESWLEGCVEITGEAVEALLSFYSRTWDQAHPSRQLLHDRGSVFDMDGASLVSASSRADCRVEFQPGGTLPTLVLPSSCHRNPRFRPFPWQKAPTPPRTPLNIALLQVFEQARESIYIQTPNLTCEPVIAALLDSLARGVDVVIVTNRNMMLLEQLVTAGTTTSWSIRSLLRRFRRLKETAGTGAAHRDLEAGRPALGHLRISYFHARSSQADSVSHTREGRPLMSVASQEAEEPVHSHLKLTLVDGEYAMLGSGNMDRPSWFTSQELGILFHSHDFCTGVRAAVDGVLEERLELVFDSNDSR</sequence>
<proteinExistence type="predicted"/>
<evidence type="ECO:0000313" key="2">
    <source>
        <dbReference type="EMBL" id="KAK4120940.1"/>
    </source>
</evidence>
<accession>A0AAN6TVG2</accession>
<dbReference type="GeneID" id="87826108"/>
<dbReference type="EMBL" id="MU853235">
    <property type="protein sequence ID" value="KAK4120940.1"/>
    <property type="molecule type" value="Genomic_DNA"/>
</dbReference>
<reference evidence="2" key="2">
    <citation type="submission" date="2023-05" db="EMBL/GenBank/DDBJ databases">
        <authorList>
            <consortium name="Lawrence Berkeley National Laboratory"/>
            <person name="Steindorff A."/>
            <person name="Hensen N."/>
            <person name="Bonometti L."/>
            <person name="Westerberg I."/>
            <person name="Brannstrom I.O."/>
            <person name="Guillou S."/>
            <person name="Cros-Aarteil S."/>
            <person name="Calhoun S."/>
            <person name="Haridas S."/>
            <person name="Kuo A."/>
            <person name="Mondo S."/>
            <person name="Pangilinan J."/>
            <person name="Riley R."/>
            <person name="Labutti K."/>
            <person name="Andreopoulos B."/>
            <person name="Lipzen A."/>
            <person name="Chen C."/>
            <person name="Yanf M."/>
            <person name="Daum C."/>
            <person name="Ng V."/>
            <person name="Clum A."/>
            <person name="Ohm R."/>
            <person name="Martin F."/>
            <person name="Silar P."/>
            <person name="Natvig D."/>
            <person name="Lalanne C."/>
            <person name="Gautier V."/>
            <person name="Ament-Velasquez S.L."/>
            <person name="Kruys A."/>
            <person name="Hutchinson M.I."/>
            <person name="Powell A.J."/>
            <person name="Barry K."/>
            <person name="Miller A.N."/>
            <person name="Grigoriev I.V."/>
            <person name="Debuchy R."/>
            <person name="Gladieux P."/>
            <person name="Thoren M.H."/>
            <person name="Johannesson H."/>
        </authorList>
    </citation>
    <scope>NUCLEOTIDE SEQUENCE</scope>
    <source>
        <strain evidence="2">CBS 731.68</strain>
    </source>
</reference>
<dbReference type="PANTHER" id="PTHR21248">
    <property type="entry name" value="CARDIOLIPIN SYNTHASE"/>
    <property type="match status" value="1"/>
</dbReference>
<dbReference type="Pfam" id="PF13091">
    <property type="entry name" value="PLDc_2"/>
    <property type="match status" value="1"/>
</dbReference>
<keyword evidence="3" id="KW-1185">Reference proteome</keyword>
<dbReference type="GO" id="GO:0030572">
    <property type="term" value="F:phosphatidyltransferase activity"/>
    <property type="evidence" value="ECO:0007669"/>
    <property type="project" value="UniProtKB-ARBA"/>
</dbReference>
<gene>
    <name evidence="2" type="ORF">N657DRAFT_578710</name>
</gene>